<reference evidence="9" key="1">
    <citation type="submission" date="2023-08" db="EMBL/GenBank/DDBJ databases">
        <title>Reference Genome Resource for the Citrus Pathogen Phytophthora citrophthora.</title>
        <authorList>
            <person name="Moller H."/>
            <person name="Coetzee B."/>
            <person name="Rose L.J."/>
            <person name="Van Niekerk J.M."/>
        </authorList>
    </citation>
    <scope>NUCLEOTIDE SEQUENCE</scope>
    <source>
        <strain evidence="9">STE-U-9442</strain>
    </source>
</reference>
<dbReference type="PANTHER" id="PTHR15146">
    <property type="entry name" value="INTEGRAL MEMBRANE PROTEIN GPR137"/>
    <property type="match status" value="1"/>
</dbReference>
<keyword evidence="5 8" id="KW-0472">Membrane</keyword>
<name>A0AAD9GUY7_9STRA</name>
<accession>A0AAD9GUY7</accession>
<keyword evidence="3 8" id="KW-0812">Transmembrane</keyword>
<evidence type="ECO:0000256" key="8">
    <source>
        <dbReference type="SAM" id="Phobius"/>
    </source>
</evidence>
<feature type="transmembrane region" description="Helical" evidence="8">
    <location>
        <begin position="458"/>
        <end position="479"/>
    </location>
</feature>
<evidence type="ECO:0000313" key="9">
    <source>
        <dbReference type="EMBL" id="KAK1945524.1"/>
    </source>
</evidence>
<dbReference type="InterPro" id="IPR029723">
    <property type="entry name" value="GPR137"/>
</dbReference>
<comment type="caution">
    <text evidence="9">The sequence shown here is derived from an EMBL/GenBank/DDBJ whole genome shotgun (WGS) entry which is preliminary data.</text>
</comment>
<feature type="transmembrane region" description="Helical" evidence="8">
    <location>
        <begin position="354"/>
        <end position="372"/>
    </location>
</feature>
<dbReference type="GO" id="GO:1904263">
    <property type="term" value="P:positive regulation of TORC1 signaling"/>
    <property type="evidence" value="ECO:0007669"/>
    <property type="project" value="TreeGrafter"/>
</dbReference>
<evidence type="ECO:0000256" key="6">
    <source>
        <dbReference type="ARBA" id="ARBA00023228"/>
    </source>
</evidence>
<feature type="transmembrane region" description="Helical" evidence="8">
    <location>
        <begin position="384"/>
        <end position="408"/>
    </location>
</feature>
<evidence type="ECO:0000256" key="4">
    <source>
        <dbReference type="ARBA" id="ARBA00022989"/>
    </source>
</evidence>
<sequence length="752" mass="87020">MSRKHHYVPKKDTTDSFEELSAKLTADLRNHVRFMADYPVLSDDWIQMAEQIGRIGNITEMERQLPKKHDATLWECEEIALRYLLEDGKLNLCLRNLVDYNSYLKRLIERGPVKTETMATLEKFEHGMGLTLKNAWLHAEAVQTTDLPLLIEYIHDILIYCLERPDVRNYTWYHLFRDLIFGCYLPNKKRDNCQEVTVIHFLLGLCRQLDSIDESRVMPLLAEKRIFALLAMHLSAHINLLHASDVAVGAEVLALICSTEDFESHDDYYVDSPEAESALLTFYDDYLEEATEDLDARKRLRPLLDAVRQLNYNRNLRTRLSRFNCYLTPIRRYLLPVMIAEADENSSRTYEPTVYTLLLTGMCLLMALFLLTRLLVALRNKNKILAWSTGFYVLCLLWTGVRAAYWIIMSTQSSMRYLTLYLLYWSPTPIQFANFSLLILFYIQVLTGQEWRSKWRNVCLPLYLLLTMTMATFTVVWAFNSSNDISKAARRGDEYDQEFSRVSDVSVQLKYSAFSFFLLSVLFGFFGWKMANVRSVFRDFFRKKGLSGVDLCMQKIESWKRRRLLISRPRSLAVINSLLCLIFFTRGIRDLATSHSWFLSIWNNLDMNGRVTTVAYFVFFCFWEFLPTILLLCLISSKAGGVGAPKHGPASQKLPDYGIFHIINTGEGKLLAASPLGTSAYSSYGTRTEGSVGYDREPERERPRWTHGGDLFQDPLRYDSDDGPVPSPRHFSDSYNSNASNSNYYYERVSGI</sequence>
<keyword evidence="10" id="KW-1185">Reference proteome</keyword>
<dbReference type="EMBL" id="JASMQC010000004">
    <property type="protein sequence ID" value="KAK1945524.1"/>
    <property type="molecule type" value="Genomic_DNA"/>
</dbReference>
<proteinExistence type="predicted"/>
<feature type="transmembrane region" description="Helical" evidence="8">
    <location>
        <begin position="428"/>
        <end position="446"/>
    </location>
</feature>
<dbReference type="PANTHER" id="PTHR15146:SF3">
    <property type="entry name" value="THH1_TOM1_TOM3 DOMAIN-CONTAINING PROTEIN"/>
    <property type="match status" value="1"/>
</dbReference>
<feature type="transmembrane region" description="Helical" evidence="8">
    <location>
        <begin position="509"/>
        <end position="528"/>
    </location>
</feature>
<comment type="subcellular location">
    <subcellularLocation>
        <location evidence="1">Endomembrane system</location>
        <topology evidence="1">Multi-pass membrane protein</topology>
    </subcellularLocation>
    <subcellularLocation>
        <location evidence="2">Lysosome membrane</location>
    </subcellularLocation>
</comment>
<evidence type="ECO:0000256" key="2">
    <source>
        <dbReference type="ARBA" id="ARBA00004656"/>
    </source>
</evidence>
<evidence type="ECO:0000256" key="5">
    <source>
        <dbReference type="ARBA" id="ARBA00023136"/>
    </source>
</evidence>
<gene>
    <name evidence="9" type="ORF">P3T76_002572</name>
</gene>
<protein>
    <submittedName>
        <fullName evidence="9">Uncharacterized protein</fullName>
    </submittedName>
</protein>
<keyword evidence="4 8" id="KW-1133">Transmembrane helix</keyword>
<dbReference type="GO" id="GO:0012505">
    <property type="term" value="C:endomembrane system"/>
    <property type="evidence" value="ECO:0007669"/>
    <property type="project" value="UniProtKB-SubCell"/>
</dbReference>
<feature type="transmembrane region" description="Helical" evidence="8">
    <location>
        <begin position="614"/>
        <end position="635"/>
    </location>
</feature>
<feature type="transmembrane region" description="Helical" evidence="8">
    <location>
        <begin position="571"/>
        <end position="588"/>
    </location>
</feature>
<evidence type="ECO:0000256" key="3">
    <source>
        <dbReference type="ARBA" id="ARBA00022692"/>
    </source>
</evidence>
<organism evidence="9 10">
    <name type="scientific">Phytophthora citrophthora</name>
    <dbReference type="NCBI Taxonomy" id="4793"/>
    <lineage>
        <taxon>Eukaryota</taxon>
        <taxon>Sar</taxon>
        <taxon>Stramenopiles</taxon>
        <taxon>Oomycota</taxon>
        <taxon>Peronosporomycetes</taxon>
        <taxon>Peronosporales</taxon>
        <taxon>Peronosporaceae</taxon>
        <taxon>Phytophthora</taxon>
    </lineage>
</organism>
<evidence type="ECO:0000256" key="1">
    <source>
        <dbReference type="ARBA" id="ARBA00004127"/>
    </source>
</evidence>
<feature type="compositionally biased region" description="Basic and acidic residues" evidence="7">
    <location>
        <begin position="694"/>
        <end position="704"/>
    </location>
</feature>
<dbReference type="AlphaFoldDB" id="A0AAD9GUY7"/>
<dbReference type="GO" id="GO:0005765">
    <property type="term" value="C:lysosomal membrane"/>
    <property type="evidence" value="ECO:0007669"/>
    <property type="project" value="UniProtKB-SubCell"/>
</dbReference>
<keyword evidence="6" id="KW-0458">Lysosome</keyword>
<dbReference type="Proteomes" id="UP001259832">
    <property type="component" value="Unassembled WGS sequence"/>
</dbReference>
<evidence type="ECO:0000256" key="7">
    <source>
        <dbReference type="SAM" id="MobiDB-lite"/>
    </source>
</evidence>
<feature type="region of interest" description="Disordered" evidence="7">
    <location>
        <begin position="686"/>
        <end position="737"/>
    </location>
</feature>
<evidence type="ECO:0000313" key="10">
    <source>
        <dbReference type="Proteomes" id="UP001259832"/>
    </source>
</evidence>